<evidence type="ECO:0000256" key="1">
    <source>
        <dbReference type="ARBA" id="ARBA00022801"/>
    </source>
</evidence>
<dbReference type="Pfam" id="PF20434">
    <property type="entry name" value="BD-FAE"/>
    <property type="match status" value="1"/>
</dbReference>
<dbReference type="SUPFAM" id="SSF53474">
    <property type="entry name" value="alpha/beta-Hydrolases"/>
    <property type="match status" value="1"/>
</dbReference>
<dbReference type="Gene3D" id="3.40.50.1820">
    <property type="entry name" value="alpha/beta hydrolase"/>
    <property type="match status" value="1"/>
</dbReference>
<dbReference type="EMBL" id="JXDI01000001">
    <property type="protein sequence ID" value="KAF2408335.1"/>
    <property type="molecule type" value="Genomic_DNA"/>
</dbReference>
<evidence type="ECO:0000313" key="3">
    <source>
        <dbReference type="EMBL" id="KAF2408335.1"/>
    </source>
</evidence>
<sequence length="297" mass="32013">MSSKFLQAFTLAFAALLAACSPIKVLNALTPSSTFTKTASIAYGDDPRQTLDIYRPSKASPNAPVVVFFYGGSWNSGAKDDYGFVGEALASRGIVVVIADYRLYPQVRYPLFLQDNAQAVAWTYQHIADYGADPKQLYLMGHSSGAYNASMLALDARWLGEVNMSPSMLKGWVGLAGPYDFLPIDNPDVKPVFFFPNSPPDSQPINHVSAAAPPSLLIASTSDSLVNPTRNTGGLAKKLRAADVPVEAFYFTKTNHATLVASISRPLRWLAPVLDRVTAFIQATDSAGSNARQSPTK</sequence>
<dbReference type="EC" id="3.1.1.1" evidence="3"/>
<dbReference type="PANTHER" id="PTHR48081">
    <property type="entry name" value="AB HYDROLASE SUPERFAMILY PROTEIN C4A8.06C"/>
    <property type="match status" value="1"/>
</dbReference>
<dbReference type="InterPro" id="IPR049492">
    <property type="entry name" value="BD-FAE-like_dom"/>
</dbReference>
<dbReference type="GO" id="GO:0106435">
    <property type="term" value="F:carboxylesterase activity"/>
    <property type="evidence" value="ECO:0007669"/>
    <property type="project" value="UniProtKB-EC"/>
</dbReference>
<name>A0A1G9ULN0_9PSED</name>
<protein>
    <submittedName>
        <fullName evidence="4">Acetyl esterase/lipase</fullName>
    </submittedName>
    <submittedName>
        <fullName evidence="3">Carboxylesterase NlhH</fullName>
        <ecNumber evidence="3">3.1.1.1</ecNumber>
    </submittedName>
</protein>
<organism evidence="4 5">
    <name type="scientific">Pseudomonas antarctica</name>
    <dbReference type="NCBI Taxonomy" id="219572"/>
    <lineage>
        <taxon>Bacteria</taxon>
        <taxon>Pseudomonadati</taxon>
        <taxon>Pseudomonadota</taxon>
        <taxon>Gammaproteobacteria</taxon>
        <taxon>Pseudomonadales</taxon>
        <taxon>Pseudomonadaceae</taxon>
        <taxon>Pseudomonas</taxon>
    </lineage>
</organism>
<evidence type="ECO:0000259" key="2">
    <source>
        <dbReference type="Pfam" id="PF20434"/>
    </source>
</evidence>
<accession>A0A1G9ULN0</accession>
<evidence type="ECO:0000313" key="6">
    <source>
        <dbReference type="Proteomes" id="UP000748067"/>
    </source>
</evidence>
<evidence type="ECO:0000313" key="5">
    <source>
        <dbReference type="Proteomes" id="UP000182470"/>
    </source>
</evidence>
<dbReference type="RefSeq" id="WP_083355461.1">
    <property type="nucleotide sequence ID" value="NZ_JXDI01000001.1"/>
</dbReference>
<feature type="domain" description="BD-FAE-like" evidence="2">
    <location>
        <begin position="51"/>
        <end position="230"/>
    </location>
</feature>
<dbReference type="InterPro" id="IPR029058">
    <property type="entry name" value="AB_hydrolase_fold"/>
</dbReference>
<evidence type="ECO:0000313" key="4">
    <source>
        <dbReference type="EMBL" id="SDM60849.1"/>
    </source>
</evidence>
<reference evidence="4 5" key="2">
    <citation type="submission" date="2016-10" db="EMBL/GenBank/DDBJ databases">
        <authorList>
            <person name="de Groot N.N."/>
        </authorList>
    </citation>
    <scope>NUCLEOTIDE SEQUENCE [LARGE SCALE GENOMIC DNA]</scope>
    <source>
        <strain evidence="4 5">BS2772</strain>
    </source>
</reference>
<proteinExistence type="predicted"/>
<gene>
    <name evidence="3" type="primary">nlhH_1</name>
    <name evidence="3" type="ORF">PSAN_07280</name>
    <name evidence="4" type="ORF">SAMN04490179_0057</name>
</gene>
<keyword evidence="1 3" id="KW-0378">Hydrolase</keyword>
<dbReference type="Proteomes" id="UP000748067">
    <property type="component" value="Unassembled WGS sequence"/>
</dbReference>
<dbReference type="Proteomes" id="UP000182470">
    <property type="component" value="Chromosome I"/>
</dbReference>
<dbReference type="AlphaFoldDB" id="A0A1G9ULN0"/>
<dbReference type="OrthoDB" id="9771666at2"/>
<dbReference type="PROSITE" id="PS51257">
    <property type="entry name" value="PROKAR_LIPOPROTEIN"/>
    <property type="match status" value="1"/>
</dbReference>
<reference evidence="3 6" key="1">
    <citation type="submission" date="2015-01" db="EMBL/GenBank/DDBJ databases">
        <title>Genome Sequence of Pseudomonas antarctica CMS 35.</title>
        <authorList>
            <person name="Voget S."/>
            <person name="Chow J."/>
            <person name="Daniel R."/>
            <person name="Streit W."/>
        </authorList>
    </citation>
    <scope>NUCLEOTIDE SEQUENCE [LARGE SCALE GENOMIC DNA]</scope>
    <source>
        <strain evidence="3 6">CMS 35</strain>
    </source>
</reference>
<dbReference type="InterPro" id="IPR050300">
    <property type="entry name" value="GDXG_lipolytic_enzyme"/>
</dbReference>
<keyword evidence="6" id="KW-1185">Reference proteome</keyword>
<dbReference type="PANTHER" id="PTHR48081:SF9">
    <property type="entry name" value="CARBOXYLESTERASE"/>
    <property type="match status" value="1"/>
</dbReference>
<dbReference type="EMBL" id="LT629704">
    <property type="protein sequence ID" value="SDM60849.1"/>
    <property type="molecule type" value="Genomic_DNA"/>
</dbReference>